<sequence>MNVLNVKQSLFMGFMFFLSLTLVGCVGQPVVNVESEIVPSNVQSKADVKKAISKAGASLGWRVREVDANTLKATIRVRNKFPVEVTIPYSKSEYSILYRSSQNLKYNAEKNTIHKNYNNWIFNLNNRIQNQFNLY</sequence>
<dbReference type="PROSITE" id="PS51257">
    <property type="entry name" value="PROKAR_LIPOPROTEIN"/>
    <property type="match status" value="1"/>
</dbReference>
<evidence type="ECO:0008006" key="2">
    <source>
        <dbReference type="Google" id="ProtNLM"/>
    </source>
</evidence>
<accession>A0A3B0VSX2</accession>
<gene>
    <name evidence="1" type="ORF">MNBD_GAMMA03-200</name>
</gene>
<name>A0A3B0VSX2_9ZZZZ</name>
<dbReference type="EMBL" id="UOFC01000085">
    <property type="protein sequence ID" value="VAW46071.1"/>
    <property type="molecule type" value="Genomic_DNA"/>
</dbReference>
<protein>
    <recommendedName>
        <fullName evidence="2">Lipoprotein</fullName>
    </recommendedName>
</protein>
<evidence type="ECO:0000313" key="1">
    <source>
        <dbReference type="EMBL" id="VAW46071.1"/>
    </source>
</evidence>
<dbReference type="AlphaFoldDB" id="A0A3B0VSX2"/>
<organism evidence="1">
    <name type="scientific">hydrothermal vent metagenome</name>
    <dbReference type="NCBI Taxonomy" id="652676"/>
    <lineage>
        <taxon>unclassified sequences</taxon>
        <taxon>metagenomes</taxon>
        <taxon>ecological metagenomes</taxon>
    </lineage>
</organism>
<proteinExistence type="predicted"/>
<reference evidence="1" key="1">
    <citation type="submission" date="2018-06" db="EMBL/GenBank/DDBJ databases">
        <authorList>
            <person name="Zhirakovskaya E."/>
        </authorList>
    </citation>
    <scope>NUCLEOTIDE SEQUENCE</scope>
</reference>